<feature type="region of interest" description="Disordered" evidence="1">
    <location>
        <begin position="1"/>
        <end position="30"/>
    </location>
</feature>
<sequence length="127" mass="14000">MLVGSQMEMNNSADTKVSGEAERGAASDAGAEVPLQVLDEAAVTLQSMEVHGGAEIHLQPMEDPILEQKLFSFIVKTIELSPLQLHHKSSVLNQNCTQEICVLNLFFIEAEDRRSESYATPQKEKTE</sequence>
<organism evidence="2 3">
    <name type="scientific">Willisornis vidua</name>
    <name type="common">Xingu scale-backed antbird</name>
    <dbReference type="NCBI Taxonomy" id="1566151"/>
    <lineage>
        <taxon>Eukaryota</taxon>
        <taxon>Metazoa</taxon>
        <taxon>Chordata</taxon>
        <taxon>Craniata</taxon>
        <taxon>Vertebrata</taxon>
        <taxon>Euteleostomi</taxon>
        <taxon>Archelosauria</taxon>
        <taxon>Archosauria</taxon>
        <taxon>Dinosauria</taxon>
        <taxon>Saurischia</taxon>
        <taxon>Theropoda</taxon>
        <taxon>Coelurosauria</taxon>
        <taxon>Aves</taxon>
        <taxon>Neognathae</taxon>
        <taxon>Neoaves</taxon>
        <taxon>Telluraves</taxon>
        <taxon>Australaves</taxon>
        <taxon>Passeriformes</taxon>
        <taxon>Thamnophilidae</taxon>
        <taxon>Willisornis</taxon>
    </lineage>
</organism>
<comment type="caution">
    <text evidence="2">The sequence shown here is derived from an EMBL/GenBank/DDBJ whole genome shotgun (WGS) entry which is preliminary data.</text>
</comment>
<evidence type="ECO:0000256" key="1">
    <source>
        <dbReference type="SAM" id="MobiDB-lite"/>
    </source>
</evidence>
<dbReference type="EMBL" id="WHWB01034642">
    <property type="protein sequence ID" value="KAJ7406605.1"/>
    <property type="molecule type" value="Genomic_DNA"/>
</dbReference>
<reference evidence="2" key="1">
    <citation type="submission" date="2019-10" db="EMBL/GenBank/DDBJ databases">
        <authorList>
            <person name="Soares A.E.R."/>
            <person name="Aleixo A."/>
            <person name="Schneider P."/>
            <person name="Miyaki C.Y."/>
            <person name="Schneider M.P."/>
            <person name="Mello C."/>
            <person name="Vasconcelos A.T.R."/>
        </authorList>
    </citation>
    <scope>NUCLEOTIDE SEQUENCE</scope>
    <source>
        <tissue evidence="2">Muscle</tissue>
    </source>
</reference>
<name>A0ABQ9CP97_9PASS</name>
<accession>A0ABQ9CP97</accession>
<evidence type="ECO:0000313" key="3">
    <source>
        <dbReference type="Proteomes" id="UP001145742"/>
    </source>
</evidence>
<keyword evidence="3" id="KW-1185">Reference proteome</keyword>
<evidence type="ECO:0000313" key="2">
    <source>
        <dbReference type="EMBL" id="KAJ7406605.1"/>
    </source>
</evidence>
<protein>
    <submittedName>
        <fullName evidence="2">Uncharacterized protein</fullName>
    </submittedName>
</protein>
<gene>
    <name evidence="2" type="ORF">WISP_132904</name>
</gene>
<proteinExistence type="predicted"/>
<dbReference type="Proteomes" id="UP001145742">
    <property type="component" value="Unassembled WGS sequence"/>
</dbReference>